<dbReference type="Proteomes" id="UP000762676">
    <property type="component" value="Unassembled WGS sequence"/>
</dbReference>
<keyword evidence="2" id="KW-1185">Reference proteome</keyword>
<comment type="caution">
    <text evidence="1">The sequence shown here is derived from an EMBL/GenBank/DDBJ whole genome shotgun (WGS) entry which is preliminary data.</text>
</comment>
<name>A0AAV4G210_9GAST</name>
<organism evidence="1 2">
    <name type="scientific">Elysia marginata</name>
    <dbReference type="NCBI Taxonomy" id="1093978"/>
    <lineage>
        <taxon>Eukaryota</taxon>
        <taxon>Metazoa</taxon>
        <taxon>Spiralia</taxon>
        <taxon>Lophotrochozoa</taxon>
        <taxon>Mollusca</taxon>
        <taxon>Gastropoda</taxon>
        <taxon>Heterobranchia</taxon>
        <taxon>Euthyneura</taxon>
        <taxon>Panpulmonata</taxon>
        <taxon>Sacoglossa</taxon>
        <taxon>Placobranchoidea</taxon>
        <taxon>Plakobranchidae</taxon>
        <taxon>Elysia</taxon>
    </lineage>
</organism>
<protein>
    <submittedName>
        <fullName evidence="1">Uncharacterized protein</fullName>
    </submittedName>
</protein>
<dbReference type="EMBL" id="BMAT01011796">
    <property type="protein sequence ID" value="GFR79256.1"/>
    <property type="molecule type" value="Genomic_DNA"/>
</dbReference>
<accession>A0AAV4G210</accession>
<evidence type="ECO:0000313" key="2">
    <source>
        <dbReference type="Proteomes" id="UP000762676"/>
    </source>
</evidence>
<proteinExistence type="predicted"/>
<dbReference type="AlphaFoldDB" id="A0AAV4G210"/>
<reference evidence="1 2" key="1">
    <citation type="journal article" date="2021" name="Elife">
        <title>Chloroplast acquisition without the gene transfer in kleptoplastic sea slugs, Plakobranchus ocellatus.</title>
        <authorList>
            <person name="Maeda T."/>
            <person name="Takahashi S."/>
            <person name="Yoshida T."/>
            <person name="Shimamura S."/>
            <person name="Takaki Y."/>
            <person name="Nagai Y."/>
            <person name="Toyoda A."/>
            <person name="Suzuki Y."/>
            <person name="Arimoto A."/>
            <person name="Ishii H."/>
            <person name="Satoh N."/>
            <person name="Nishiyama T."/>
            <person name="Hasebe M."/>
            <person name="Maruyama T."/>
            <person name="Minagawa J."/>
            <person name="Obokata J."/>
            <person name="Shigenobu S."/>
        </authorList>
    </citation>
    <scope>NUCLEOTIDE SEQUENCE [LARGE SCALE GENOMIC DNA]</scope>
</reference>
<sequence>MLSAECLRGSGRATPIARFGLRGSVAEWLARRSRDLEVASSILDHAMLLTFPSPSTCKMGTQLQVILELVNCTCNILHMGQKGPSNLLVCWGISGAALWRHSYVE</sequence>
<evidence type="ECO:0000313" key="1">
    <source>
        <dbReference type="EMBL" id="GFR79256.1"/>
    </source>
</evidence>
<gene>
    <name evidence="1" type="ORF">ElyMa_005869100</name>
</gene>